<comment type="caution">
    <text evidence="2">The sequence shown here is derived from an EMBL/GenBank/DDBJ whole genome shotgun (WGS) entry which is preliminary data.</text>
</comment>
<keyword evidence="1" id="KW-0812">Transmembrane</keyword>
<protein>
    <submittedName>
        <fullName evidence="2">Monovalent cation/H(+) antiporter subunit G</fullName>
    </submittedName>
</protein>
<reference evidence="2 3" key="1">
    <citation type="submission" date="2024-07" db="EMBL/GenBank/DDBJ databases">
        <title>Molecular mechanisms and environmental adaptations of flagellar loss and biofilm growth of Rhodanobacter under environmental stress.</title>
        <authorList>
            <person name="Chen M."/>
        </authorList>
    </citation>
    <scope>NUCLEOTIDE SEQUENCE [LARGE SCALE GENOMIC DNA]</scope>
    <source>
        <strain evidence="2 3">RS22</strain>
    </source>
</reference>
<keyword evidence="1" id="KW-0472">Membrane</keyword>
<dbReference type="PANTHER" id="PTHR34703">
    <property type="entry name" value="ANTIPORTER SUBUNIT MNHG2-RELATED"/>
    <property type="match status" value="1"/>
</dbReference>
<name>A0ABV4AS60_9GAMM</name>
<dbReference type="NCBIfam" id="TIGR01300">
    <property type="entry name" value="CPA3_mnhG_phaG"/>
    <property type="match status" value="1"/>
</dbReference>
<gene>
    <name evidence="2" type="primary">mnhG</name>
    <name evidence="2" type="ORF">AB7878_12505</name>
</gene>
<feature type="transmembrane region" description="Helical" evidence="1">
    <location>
        <begin position="74"/>
        <end position="95"/>
    </location>
</feature>
<feature type="transmembrane region" description="Helical" evidence="1">
    <location>
        <begin position="48"/>
        <end position="68"/>
    </location>
</feature>
<dbReference type="EMBL" id="JBGBPY010000001">
    <property type="protein sequence ID" value="MEY2183239.1"/>
    <property type="molecule type" value="Genomic_DNA"/>
</dbReference>
<dbReference type="InterPro" id="IPR005133">
    <property type="entry name" value="PhaG_MnhG_YufB"/>
</dbReference>
<dbReference type="Proteomes" id="UP001562159">
    <property type="component" value="Unassembled WGS sequence"/>
</dbReference>
<feature type="transmembrane region" description="Helical" evidence="1">
    <location>
        <begin position="12"/>
        <end position="36"/>
    </location>
</feature>
<accession>A0ABV4AS60</accession>
<keyword evidence="1" id="KW-1133">Transmembrane helix</keyword>
<dbReference type="Pfam" id="PF03334">
    <property type="entry name" value="PhaG_MnhG_YufB"/>
    <property type="match status" value="1"/>
</dbReference>
<sequence>MSLVDVLPPWAAVLVGVLVLLGAGFACVGSLGLLRLRDFYQRVHAPTLGSTLGTFFMVAACVAGFSLAQGRPALQVLLIGVFLTLTTPITLMLLVRAALYRDRVEDGQQMPPPAPGDEG</sequence>
<evidence type="ECO:0000256" key="1">
    <source>
        <dbReference type="SAM" id="Phobius"/>
    </source>
</evidence>
<evidence type="ECO:0000313" key="2">
    <source>
        <dbReference type="EMBL" id="MEY2183239.1"/>
    </source>
</evidence>
<organism evidence="2 3">
    <name type="scientific">Rhodanobacter humi</name>
    <dbReference type="NCBI Taxonomy" id="1888173"/>
    <lineage>
        <taxon>Bacteria</taxon>
        <taxon>Pseudomonadati</taxon>
        <taxon>Pseudomonadota</taxon>
        <taxon>Gammaproteobacteria</taxon>
        <taxon>Lysobacterales</taxon>
        <taxon>Rhodanobacteraceae</taxon>
        <taxon>Rhodanobacter</taxon>
    </lineage>
</organism>
<evidence type="ECO:0000313" key="3">
    <source>
        <dbReference type="Proteomes" id="UP001562159"/>
    </source>
</evidence>
<proteinExistence type="predicted"/>
<dbReference type="PANTHER" id="PTHR34703:SF1">
    <property type="entry name" value="ANTIPORTER SUBUNIT MNHG2-RELATED"/>
    <property type="match status" value="1"/>
</dbReference>
<keyword evidence="3" id="KW-1185">Reference proteome</keyword>